<accession>Q4A314</accession>
<organismHost>
    <name type="scientific">Emiliania huxleyi</name>
    <name type="common">Coccolithophore</name>
    <name type="synonym">Pontosphaera huxleyi</name>
    <dbReference type="NCBI Taxonomy" id="2903"/>
</organismHost>
<sequence length="129" mass="14693">MSDSDSSVSSAIQTPPIRIRQKYNRTEQNEPVAEQRKIAPDKPVEPVAITPPSAPEPVNYKKYIVIACMILMMLLVTYIFMNPSTIYRKKAEPEKVAEITPPPLPEPIKDSVWDKPHHHFDPLFTVQVE</sequence>
<reference evidence="3 4" key="1">
    <citation type="journal article" date="2005" name="Science">
        <title>Complete genome sequence and lytic phase transcription profile of a Coccolithovirus.</title>
        <authorList>
            <person name="Wilson W.H."/>
            <person name="Schroeder D.C."/>
            <person name="Allen M.J."/>
            <person name="Holden M.T.G."/>
            <person name="Parkhill J."/>
            <person name="Barrell B.G."/>
            <person name="Churcher C."/>
            <person name="Hamlin N."/>
            <person name="Mungall K."/>
            <person name="Norbertczak H."/>
            <person name="Quail M.A."/>
            <person name="Price C."/>
            <person name="Rabbinowitsch E."/>
            <person name="Walker D."/>
            <person name="Craigon M."/>
            <person name="Roy D."/>
            <person name="Ghazal P."/>
        </authorList>
    </citation>
    <scope>NUCLEOTIDE SEQUENCE [LARGE SCALE GENOMIC DNA]</scope>
    <source>
        <strain evidence="4">Isolate United Kingdom/English Channel/1999</strain>
    </source>
</reference>
<dbReference type="Proteomes" id="UP000000863">
    <property type="component" value="Segment"/>
</dbReference>
<dbReference type="GeneID" id="3654941"/>
<dbReference type="EMBL" id="AJ890364">
    <property type="protein sequence ID" value="CAI65542.1"/>
    <property type="molecule type" value="Genomic_DNA"/>
</dbReference>
<evidence type="ECO:0000256" key="1">
    <source>
        <dbReference type="SAM" id="MobiDB-lite"/>
    </source>
</evidence>
<keyword evidence="2" id="KW-0472">Membrane</keyword>
<feature type="region of interest" description="Disordered" evidence="1">
    <location>
        <begin position="1"/>
        <end position="51"/>
    </location>
</feature>
<gene>
    <name evidence="3" type="ORF">EhV119</name>
</gene>
<keyword evidence="2" id="KW-1133">Transmembrane helix</keyword>
<organism evidence="3 4">
    <name type="scientific">Emiliania huxleyi virus 86 (isolate United Kingdom/English Channel/1999)</name>
    <name type="common">EhV-86</name>
    <dbReference type="NCBI Taxonomy" id="654925"/>
    <lineage>
        <taxon>Viruses</taxon>
        <taxon>Varidnaviria</taxon>
        <taxon>Bamfordvirae</taxon>
        <taxon>Nucleocytoviricota</taxon>
        <taxon>Megaviricetes</taxon>
        <taxon>Algavirales</taxon>
        <taxon>Phycodnaviridae</taxon>
        <taxon>Coccolithovirus</taxon>
        <taxon>Coccolithovirus huxleyi</taxon>
        <taxon>Emiliania huxleyi virus 86</taxon>
    </lineage>
</organism>
<name>Q4A314_EHV8U</name>
<keyword evidence="2" id="KW-0812">Transmembrane</keyword>
<evidence type="ECO:0000313" key="4">
    <source>
        <dbReference type="Proteomes" id="UP000000863"/>
    </source>
</evidence>
<dbReference type="RefSeq" id="YP_293873.1">
    <property type="nucleotide sequence ID" value="NC_007346.1"/>
</dbReference>
<proteinExistence type="predicted"/>
<feature type="compositionally biased region" description="Low complexity" evidence="1">
    <location>
        <begin position="1"/>
        <end position="10"/>
    </location>
</feature>
<protein>
    <submittedName>
        <fullName evidence="3">Putative membrane protein</fullName>
    </submittedName>
</protein>
<keyword evidence="4" id="KW-1185">Reference proteome</keyword>
<feature type="transmembrane region" description="Helical" evidence="2">
    <location>
        <begin position="63"/>
        <end position="81"/>
    </location>
</feature>
<feature type="compositionally biased region" description="Basic and acidic residues" evidence="1">
    <location>
        <begin position="24"/>
        <end position="44"/>
    </location>
</feature>
<evidence type="ECO:0000313" key="3">
    <source>
        <dbReference type="EMBL" id="CAI65542.1"/>
    </source>
</evidence>
<evidence type="ECO:0000256" key="2">
    <source>
        <dbReference type="SAM" id="Phobius"/>
    </source>
</evidence>
<dbReference type="KEGG" id="vg:3654941"/>